<accession>A0ABY4FF47</accession>
<keyword evidence="1" id="KW-0472">Membrane</keyword>
<protein>
    <submittedName>
        <fullName evidence="2">Uncharacterized protein</fullName>
    </submittedName>
</protein>
<dbReference type="EMBL" id="CP095049">
    <property type="protein sequence ID" value="UOQ54633.1"/>
    <property type="molecule type" value="Genomic_DNA"/>
</dbReference>
<name>A0ABY4FF47_9BACT</name>
<organism evidence="2 3">
    <name type="scientific">Hymenobacter cellulosivorans</name>
    <dbReference type="NCBI Taxonomy" id="2932249"/>
    <lineage>
        <taxon>Bacteria</taxon>
        <taxon>Pseudomonadati</taxon>
        <taxon>Bacteroidota</taxon>
        <taxon>Cytophagia</taxon>
        <taxon>Cytophagales</taxon>
        <taxon>Hymenobacteraceae</taxon>
        <taxon>Hymenobacter</taxon>
    </lineage>
</organism>
<reference evidence="2 3" key="1">
    <citation type="submission" date="2022-04" db="EMBL/GenBank/DDBJ databases">
        <title>Hymenobacter sp. isolated from the air.</title>
        <authorList>
            <person name="Won M."/>
            <person name="Lee C.-M."/>
            <person name="Woen H.-Y."/>
            <person name="Kwon S.-W."/>
        </authorList>
    </citation>
    <scope>NUCLEOTIDE SEQUENCE [LARGE SCALE GENOMIC DNA]</scope>
    <source>
        <strain evidence="3">5116 S-27</strain>
    </source>
</reference>
<dbReference type="RefSeq" id="WP_244721890.1">
    <property type="nucleotide sequence ID" value="NZ_CP095049.1"/>
</dbReference>
<sequence length="162" mass="17826">MKIDFRFDEPHSPQLQLHRSVWTGRTRLYVNDQEVIKEPKRGALDAAQLFIVPMPDGTERHLTLKNRFYDLIPEAQVNGRGLALAPALKSWEYAVACIPMIFLFWGGLIGGGVGVVATMANLSTMRSKRPVALRVGLCLCLTVAAFGLMVLLAGLVHLALAD</sequence>
<evidence type="ECO:0000313" key="2">
    <source>
        <dbReference type="EMBL" id="UOQ54633.1"/>
    </source>
</evidence>
<feature type="transmembrane region" description="Helical" evidence="1">
    <location>
        <begin position="93"/>
        <end position="119"/>
    </location>
</feature>
<keyword evidence="3" id="KW-1185">Reference proteome</keyword>
<keyword evidence="1" id="KW-0812">Transmembrane</keyword>
<dbReference type="Proteomes" id="UP000831785">
    <property type="component" value="Chromosome"/>
</dbReference>
<keyword evidence="1" id="KW-1133">Transmembrane helix</keyword>
<feature type="transmembrane region" description="Helical" evidence="1">
    <location>
        <begin position="131"/>
        <end position="160"/>
    </location>
</feature>
<evidence type="ECO:0000313" key="3">
    <source>
        <dbReference type="Proteomes" id="UP000831785"/>
    </source>
</evidence>
<evidence type="ECO:0000256" key="1">
    <source>
        <dbReference type="SAM" id="Phobius"/>
    </source>
</evidence>
<proteinExistence type="predicted"/>
<gene>
    <name evidence="2" type="ORF">MUN80_07680</name>
</gene>